<dbReference type="Proteomes" id="UP000726170">
    <property type="component" value="Unassembled WGS sequence"/>
</dbReference>
<dbReference type="Pfam" id="PF26317">
    <property type="entry name" value="CntK_N"/>
    <property type="match status" value="1"/>
</dbReference>
<comment type="caution">
    <text evidence="1">The sequence shown here is derived from an EMBL/GenBank/DDBJ whole genome shotgun (WGS) entry which is preliminary data.</text>
</comment>
<reference evidence="1 2" key="1">
    <citation type="submission" date="2021-06" db="EMBL/GenBank/DDBJ databases">
        <authorList>
            <person name="Sun Q."/>
            <person name="Li D."/>
        </authorList>
    </citation>
    <scope>NUCLEOTIDE SEQUENCE [LARGE SCALE GENOMIC DNA]</scope>
    <source>
        <strain evidence="1 2">MSJ-11</strain>
    </source>
</reference>
<proteinExistence type="predicted"/>
<name>A0ABS6EKU6_9CLOT</name>
<dbReference type="EMBL" id="JAHLQF010000003">
    <property type="protein sequence ID" value="MBU5485437.1"/>
    <property type="molecule type" value="Genomic_DNA"/>
</dbReference>
<dbReference type="InterPro" id="IPR058944">
    <property type="entry name" value="CntK-like"/>
</dbReference>
<protein>
    <submittedName>
        <fullName evidence="1">Diaminopimelate epimerase</fullName>
    </submittedName>
</protein>
<keyword evidence="2" id="KW-1185">Reference proteome</keyword>
<evidence type="ECO:0000313" key="2">
    <source>
        <dbReference type="Proteomes" id="UP000726170"/>
    </source>
</evidence>
<evidence type="ECO:0000313" key="1">
    <source>
        <dbReference type="EMBL" id="MBU5485437.1"/>
    </source>
</evidence>
<gene>
    <name evidence="1" type="ORF">KQI86_14025</name>
</gene>
<sequence>MKLHFVKINPVENMTVFVLDQVPRDEQMNVAIKLMNYNSIYAEQVGFIEKANLYKEEKNKYLRLQMMGGEFCGNAARSLAALVVYNEYPYFTKEMDKYIVDLEVSGAEDLIRCEVRETEDSHVYTSNVYMPLPKEIKEFSVKGNDIVFSGIKVEFSGITHFIVNREQIKNREYFFKLLKSEMDNSDYDAFGIMYYDYKENYLEPLVYVKGTDSLVEERSCASGTSALGAALAYTRKCSVEEKVKQPGGELQVIADWKENKVIHVCLDGLVKIVAEGKVNVDNFNV</sequence>
<accession>A0ABS6EKU6</accession>
<organism evidence="1 2">
    <name type="scientific">Clostridium mobile</name>
    <dbReference type="NCBI Taxonomy" id="2841512"/>
    <lineage>
        <taxon>Bacteria</taxon>
        <taxon>Bacillati</taxon>
        <taxon>Bacillota</taxon>
        <taxon>Clostridia</taxon>
        <taxon>Eubacteriales</taxon>
        <taxon>Clostridiaceae</taxon>
        <taxon>Clostridium</taxon>
    </lineage>
</organism>